<dbReference type="Pfam" id="PF13476">
    <property type="entry name" value="AAA_23"/>
    <property type="match status" value="1"/>
</dbReference>
<organism evidence="6 7">
    <name type="scientific">Gleimia europaea ACS-120-V-Col10b</name>
    <dbReference type="NCBI Taxonomy" id="883069"/>
    <lineage>
        <taxon>Bacteria</taxon>
        <taxon>Bacillati</taxon>
        <taxon>Actinomycetota</taxon>
        <taxon>Actinomycetes</taxon>
        <taxon>Actinomycetales</taxon>
        <taxon>Actinomycetaceae</taxon>
        <taxon>Gleimia</taxon>
    </lineage>
</organism>
<dbReference type="Proteomes" id="UP000014387">
    <property type="component" value="Unassembled WGS sequence"/>
</dbReference>
<evidence type="ECO:0000259" key="5">
    <source>
        <dbReference type="Pfam" id="PF13476"/>
    </source>
</evidence>
<dbReference type="Gene3D" id="3.40.50.300">
    <property type="entry name" value="P-loop containing nucleotide triphosphate hydrolases"/>
    <property type="match status" value="2"/>
</dbReference>
<feature type="coiled-coil region" evidence="4">
    <location>
        <begin position="609"/>
        <end position="664"/>
    </location>
</feature>
<dbReference type="GO" id="GO:0006302">
    <property type="term" value="P:double-strand break repair"/>
    <property type="evidence" value="ECO:0007669"/>
    <property type="project" value="InterPro"/>
</dbReference>
<dbReference type="GO" id="GO:0016887">
    <property type="term" value="F:ATP hydrolysis activity"/>
    <property type="evidence" value="ECO:0007669"/>
    <property type="project" value="InterPro"/>
</dbReference>
<accession>A0A9W5REE0</accession>
<proteinExistence type="inferred from homology"/>
<gene>
    <name evidence="6" type="ORF">HMPREF9238_00551</name>
</gene>
<name>A0A9W5REE0_9ACTO</name>
<keyword evidence="4" id="KW-0175">Coiled coil</keyword>
<evidence type="ECO:0000256" key="1">
    <source>
        <dbReference type="ARBA" id="ARBA00006930"/>
    </source>
</evidence>
<dbReference type="PANTHER" id="PTHR32114:SF2">
    <property type="entry name" value="ABC TRANSPORTER ABCH.3"/>
    <property type="match status" value="1"/>
</dbReference>
<evidence type="ECO:0000256" key="2">
    <source>
        <dbReference type="ARBA" id="ARBA00011322"/>
    </source>
</evidence>
<reference evidence="6 7" key="1">
    <citation type="submission" date="2013-05" db="EMBL/GenBank/DDBJ databases">
        <title>The Genome Sequence of Actinomyces europaeus ACS-120-V-COL10B.</title>
        <authorList>
            <consortium name="The Broad Institute Genomics Platform"/>
            <person name="Earl A."/>
            <person name="Ward D."/>
            <person name="Feldgarden M."/>
            <person name="Gevers D."/>
            <person name="Saerens B."/>
            <person name="Vaneechoutte M."/>
            <person name="Walker B."/>
            <person name="Young S."/>
            <person name="Zeng Q."/>
            <person name="Gargeya S."/>
            <person name="Fitzgerald M."/>
            <person name="Haas B."/>
            <person name="Abouelleil A."/>
            <person name="Allen A.W."/>
            <person name="Alvarado L."/>
            <person name="Arachchi H.M."/>
            <person name="Berlin A.M."/>
            <person name="Chapman S.B."/>
            <person name="Gainer-Dewar J."/>
            <person name="Goldberg J."/>
            <person name="Griggs A."/>
            <person name="Gujja S."/>
            <person name="Hansen M."/>
            <person name="Howarth C."/>
            <person name="Imamovic A."/>
            <person name="Ireland A."/>
            <person name="Larimer J."/>
            <person name="McCowan C."/>
            <person name="Murphy C."/>
            <person name="Pearson M."/>
            <person name="Poon T.W."/>
            <person name="Priest M."/>
            <person name="Roberts A."/>
            <person name="Saif S."/>
            <person name="Shea T."/>
            <person name="Sisk P."/>
            <person name="Sykes S."/>
            <person name="Wortman J."/>
            <person name="Nusbaum C."/>
            <person name="Birren B."/>
        </authorList>
    </citation>
    <scope>NUCLEOTIDE SEQUENCE [LARGE SCALE GENOMIC DNA]</scope>
    <source>
        <strain evidence="6 7">ACS-120-V-Col10b</strain>
    </source>
</reference>
<dbReference type="OrthoDB" id="9795626at2"/>
<dbReference type="EMBL" id="AGWN01000001">
    <property type="protein sequence ID" value="EPD30796.1"/>
    <property type="molecule type" value="Genomic_DNA"/>
</dbReference>
<comment type="caution">
    <text evidence="6">The sequence shown here is derived from an EMBL/GenBank/DDBJ whole genome shotgun (WGS) entry which is preliminary data.</text>
</comment>
<evidence type="ECO:0000256" key="4">
    <source>
        <dbReference type="SAM" id="Coils"/>
    </source>
</evidence>
<dbReference type="InterPro" id="IPR038729">
    <property type="entry name" value="Rad50/SbcC_AAA"/>
</dbReference>
<protein>
    <recommendedName>
        <fullName evidence="3">Nuclease SbcCD subunit C</fullName>
    </recommendedName>
</protein>
<dbReference type="PANTHER" id="PTHR32114">
    <property type="entry name" value="ABC TRANSPORTER ABCH.3"/>
    <property type="match status" value="1"/>
</dbReference>
<keyword evidence="7" id="KW-1185">Reference proteome</keyword>
<feature type="domain" description="Rad50/SbcC-type AAA" evidence="5">
    <location>
        <begin position="6"/>
        <end position="261"/>
    </location>
</feature>
<dbReference type="AlphaFoldDB" id="A0A9W5REE0"/>
<dbReference type="RefSeq" id="WP_016443908.1">
    <property type="nucleotide sequence ID" value="NZ_KE150266.1"/>
</dbReference>
<dbReference type="Pfam" id="PF13558">
    <property type="entry name" value="SbcC_Walker_B"/>
    <property type="match status" value="1"/>
</dbReference>
<feature type="coiled-coil region" evidence="4">
    <location>
        <begin position="377"/>
        <end position="417"/>
    </location>
</feature>
<feature type="coiled-coil region" evidence="4">
    <location>
        <begin position="248"/>
        <end position="316"/>
    </location>
</feature>
<evidence type="ECO:0000313" key="7">
    <source>
        <dbReference type="Proteomes" id="UP000014387"/>
    </source>
</evidence>
<evidence type="ECO:0000256" key="3">
    <source>
        <dbReference type="ARBA" id="ARBA00013368"/>
    </source>
</evidence>
<evidence type="ECO:0000313" key="6">
    <source>
        <dbReference type="EMBL" id="EPD30796.1"/>
    </source>
</evidence>
<dbReference type="InterPro" id="IPR027417">
    <property type="entry name" value="P-loop_NTPase"/>
</dbReference>
<dbReference type="SUPFAM" id="SSF52540">
    <property type="entry name" value="P-loop containing nucleoside triphosphate hydrolases"/>
    <property type="match status" value="1"/>
</dbReference>
<sequence>MRLLTLEFQALGPFAGHHQIDFTRFEPSGLYLLRGQTGSGKSTIIDAITFALYGDVAGGQTSTRDRLRSNFASRNTDTFVRLRFETSHGAFEVTRRPAYVKEGNKTATPASATLVKLDANYNPATDPFAGTGEEVATRASAVTAEITRVVGLGRDQFLQTVVLPQGKFADFIHSSPAERKDVLEDIFGTQHFRRFSESLSLQSKAARAEFDEQRNAVAFQAAQISEEAGAALRLGDYAEAIGYALTISNELEAKATRAEERLERAIVDVREMEATEAERQRVQATTLRWKAATEHLAALEETADEHNQREAHLKHARAALALNADLLSQERAISALEQAKTDACSRIDVIDEADADLRETAFGALDALPWEEIRERDEELTRDLTRLEKTEQNIEQLEQLCAQVEQLHATIGDLEQSASGHRAKIDEFLEVEQKLETAIALLDQQGLTYGALADQKNELLLRLEASKSADKERTRLLESSEEIGHKARELEQARAQAQDLAAKWINNSALELAAKLVDGEECIVCGATTHPHPYEGAPTDVLREDLDEARALVTQIDAALEATRQSHQRTVETIKELNQKAGADTASLQITYDEIDAQVAAAKHAGETASQLRKNLAESREHVEEYKAQIASDQAKIAANTKDVENKTAEIRRLTQLVEQARGSFTSVAERREKITIRQDQIRRVIKAITAFEDARERHAEAVRILADALANSTFNSASEVTSALLPPDKISALEEQISAYNLAKHQAILDIDQTLSSGLVRTQYPKPLSGTLARLRHSHNEAANACALAQNAYSQHVNQVSKLRAGIENLQTLEKESGPIRLLAELAQGARLEDGTPIPFDTWVIMRQFERVLEAANPYLERFSTGRYQLRRVSLDASKRRQQAGLGLAVIDLNTDMERSPASLSGGETFYSSLALALGLVEVISSEAGGLDLKSMLIDEGFGSLDQDALDKVMIGLQRLRDSGRTVGVVSHVAEMQQRISDGIEIKHAKPKGSTLIIHAGN</sequence>
<comment type="similarity">
    <text evidence="1">Belongs to the SMC family. SbcC subfamily.</text>
</comment>
<comment type="subunit">
    <text evidence="2">Heterodimer of SbcC and SbcD.</text>
</comment>